<sequence>MEPILYKVLPEDVWRSAREAGLYSGHGIDLTDGFIHLSSPSQVAETLAKHFAGQTGLVLLSIAAESLGNTLRWEPSRGGALFPHVYGDIPIAAVQESRRLALNADGNHVLPELGQKPESH</sequence>
<protein>
    <recommendedName>
        <fullName evidence="3">Dihydroorotate dehydrogenase</fullName>
    </recommendedName>
</protein>
<name>A0A517NDS6_9BACT</name>
<dbReference type="RefSeq" id="WP_145171315.1">
    <property type="nucleotide sequence ID" value="NZ_CP036525.1"/>
</dbReference>
<dbReference type="SUPFAM" id="SSF56399">
    <property type="entry name" value="ADP-ribosylation"/>
    <property type="match status" value="1"/>
</dbReference>
<reference evidence="1 2" key="1">
    <citation type="submission" date="2019-02" db="EMBL/GenBank/DDBJ databases">
        <title>Deep-cultivation of Planctomycetes and their phenomic and genomic characterization uncovers novel biology.</title>
        <authorList>
            <person name="Wiegand S."/>
            <person name="Jogler M."/>
            <person name="Boedeker C."/>
            <person name="Pinto D."/>
            <person name="Vollmers J."/>
            <person name="Rivas-Marin E."/>
            <person name="Kohn T."/>
            <person name="Peeters S.H."/>
            <person name="Heuer A."/>
            <person name="Rast P."/>
            <person name="Oberbeckmann S."/>
            <person name="Bunk B."/>
            <person name="Jeske O."/>
            <person name="Meyerdierks A."/>
            <person name="Storesund J.E."/>
            <person name="Kallscheuer N."/>
            <person name="Luecker S."/>
            <person name="Lage O.M."/>
            <person name="Pohl T."/>
            <person name="Merkel B.J."/>
            <person name="Hornburger P."/>
            <person name="Mueller R.-W."/>
            <person name="Bruemmer F."/>
            <person name="Labrenz M."/>
            <person name="Spormann A.M."/>
            <person name="Op den Camp H."/>
            <person name="Overmann J."/>
            <person name="Amann R."/>
            <person name="Jetten M.S.M."/>
            <person name="Mascher T."/>
            <person name="Medema M.H."/>
            <person name="Devos D.P."/>
            <person name="Kaster A.-K."/>
            <person name="Ovreas L."/>
            <person name="Rohde M."/>
            <person name="Galperin M.Y."/>
            <person name="Jogler C."/>
        </authorList>
    </citation>
    <scope>NUCLEOTIDE SEQUENCE [LARGE SCALE GENOMIC DNA]</scope>
    <source>
        <strain evidence="1 2">K22_7</strain>
    </source>
</reference>
<dbReference type="Proteomes" id="UP000318538">
    <property type="component" value="Chromosome"/>
</dbReference>
<dbReference type="PANTHER" id="PTHR34129:SF1">
    <property type="entry name" value="DUF952 DOMAIN-CONTAINING PROTEIN"/>
    <property type="match status" value="1"/>
</dbReference>
<dbReference type="PANTHER" id="PTHR34129">
    <property type="entry name" value="BLR1139 PROTEIN"/>
    <property type="match status" value="1"/>
</dbReference>
<dbReference type="Pfam" id="PF06108">
    <property type="entry name" value="DUF952"/>
    <property type="match status" value="1"/>
</dbReference>
<dbReference type="OrthoDB" id="5638018at2"/>
<evidence type="ECO:0008006" key="3">
    <source>
        <dbReference type="Google" id="ProtNLM"/>
    </source>
</evidence>
<dbReference type="InterPro" id="IPR009297">
    <property type="entry name" value="DUF952"/>
</dbReference>
<keyword evidence="2" id="KW-1185">Reference proteome</keyword>
<evidence type="ECO:0000313" key="1">
    <source>
        <dbReference type="EMBL" id="QDT05283.1"/>
    </source>
</evidence>
<organism evidence="1 2">
    <name type="scientific">Rubripirellula lacrimiformis</name>
    <dbReference type="NCBI Taxonomy" id="1930273"/>
    <lineage>
        <taxon>Bacteria</taxon>
        <taxon>Pseudomonadati</taxon>
        <taxon>Planctomycetota</taxon>
        <taxon>Planctomycetia</taxon>
        <taxon>Pirellulales</taxon>
        <taxon>Pirellulaceae</taxon>
        <taxon>Rubripirellula</taxon>
    </lineage>
</organism>
<dbReference type="KEGG" id="rlc:K227x_36830"/>
<dbReference type="AlphaFoldDB" id="A0A517NDS6"/>
<evidence type="ECO:0000313" key="2">
    <source>
        <dbReference type="Proteomes" id="UP000318538"/>
    </source>
</evidence>
<dbReference type="EMBL" id="CP036525">
    <property type="protein sequence ID" value="QDT05283.1"/>
    <property type="molecule type" value="Genomic_DNA"/>
</dbReference>
<accession>A0A517NDS6</accession>
<gene>
    <name evidence="1" type="ORF">K227x_36830</name>
</gene>
<dbReference type="Gene3D" id="3.20.170.20">
    <property type="entry name" value="Protein of unknown function DUF952"/>
    <property type="match status" value="1"/>
</dbReference>
<proteinExistence type="predicted"/>